<dbReference type="Proteomes" id="UP001172457">
    <property type="component" value="Chromosome 6"/>
</dbReference>
<dbReference type="Pfam" id="PF12452">
    <property type="entry name" value="DUF3685"/>
    <property type="match status" value="1"/>
</dbReference>
<proteinExistence type="predicted"/>
<keyword evidence="3" id="KW-1185">Reference proteome</keyword>
<comment type="caution">
    <text evidence="2">The sequence shown here is derived from an EMBL/GenBank/DDBJ whole genome shotgun (WGS) entry which is preliminary data.</text>
</comment>
<name>A0AA38W965_9ASTR</name>
<dbReference type="PANTHER" id="PTHR36807">
    <property type="entry name" value="PHOSPHOGLYCOLATE PHOSPHATASE"/>
    <property type="match status" value="1"/>
</dbReference>
<feature type="transmembrane region" description="Helical" evidence="1">
    <location>
        <begin position="465"/>
        <end position="485"/>
    </location>
</feature>
<protein>
    <submittedName>
        <fullName evidence="2">Uncharacterized protein</fullName>
    </submittedName>
</protein>
<keyword evidence="1" id="KW-1133">Transmembrane helix</keyword>
<evidence type="ECO:0000313" key="3">
    <source>
        <dbReference type="Proteomes" id="UP001172457"/>
    </source>
</evidence>
<reference evidence="2" key="1">
    <citation type="submission" date="2023-03" db="EMBL/GenBank/DDBJ databases">
        <title>Chromosome-scale reference genome and RAD-based genetic map of yellow starthistle (Centaurea solstitialis) reveal putative structural variation and QTLs associated with invader traits.</title>
        <authorList>
            <person name="Reatini B."/>
            <person name="Cang F.A."/>
            <person name="Jiang Q."/>
            <person name="Mckibben M.T.W."/>
            <person name="Barker M.S."/>
            <person name="Rieseberg L.H."/>
            <person name="Dlugosch K.M."/>
        </authorList>
    </citation>
    <scope>NUCLEOTIDE SEQUENCE</scope>
    <source>
        <strain evidence="2">CAN-66</strain>
        <tissue evidence="2">Leaf</tissue>
    </source>
</reference>
<dbReference type="EMBL" id="JARYMX010000006">
    <property type="protein sequence ID" value="KAJ9543485.1"/>
    <property type="molecule type" value="Genomic_DNA"/>
</dbReference>
<evidence type="ECO:0000256" key="1">
    <source>
        <dbReference type="SAM" id="Phobius"/>
    </source>
</evidence>
<accession>A0AA38W965</accession>
<gene>
    <name evidence="2" type="ORF">OSB04_023192</name>
</gene>
<organism evidence="2 3">
    <name type="scientific">Centaurea solstitialis</name>
    <name type="common">yellow star-thistle</name>
    <dbReference type="NCBI Taxonomy" id="347529"/>
    <lineage>
        <taxon>Eukaryota</taxon>
        <taxon>Viridiplantae</taxon>
        <taxon>Streptophyta</taxon>
        <taxon>Embryophyta</taxon>
        <taxon>Tracheophyta</taxon>
        <taxon>Spermatophyta</taxon>
        <taxon>Magnoliopsida</taxon>
        <taxon>eudicotyledons</taxon>
        <taxon>Gunneridae</taxon>
        <taxon>Pentapetalae</taxon>
        <taxon>asterids</taxon>
        <taxon>campanulids</taxon>
        <taxon>Asterales</taxon>
        <taxon>Asteraceae</taxon>
        <taxon>Carduoideae</taxon>
        <taxon>Cardueae</taxon>
        <taxon>Centaureinae</taxon>
        <taxon>Centaurea</taxon>
    </lineage>
</organism>
<keyword evidence="1" id="KW-0812">Transmembrane</keyword>
<dbReference type="InterPro" id="IPR022552">
    <property type="entry name" value="UPF_Ycf55"/>
</dbReference>
<keyword evidence="1" id="KW-0472">Membrane</keyword>
<evidence type="ECO:0000313" key="2">
    <source>
        <dbReference type="EMBL" id="KAJ9543485.1"/>
    </source>
</evidence>
<dbReference type="PANTHER" id="PTHR36807:SF2">
    <property type="entry name" value="PHOSPHOGLYCOLATE PHOSPHATASE"/>
    <property type="match status" value="1"/>
</dbReference>
<dbReference type="AlphaFoldDB" id="A0AA38W965"/>
<sequence>MAEYVAIQPYIKFPVYGNCVTELCFVPKGLWSRHQRKSSAGFGRVMQNFSIPGGLQSTNLKLKKHQDRRMSFHCSANLINIDTHSPGWIPLTDQVLLMGSIFLTHLAGGLPVDRSFSNFGSRIFSNDVAPEEPIFSGSAATSDKDSEVNINLSWETVKGKLIDSINAIERGAKLDNGSLESEQIAKQPSCLAAVDNISINTYTPDVKIWQKGFSEILQRSSLSVCIDWLKEELSLKHRGSIKDLPSPLLEKLDGYDSVLQYIKKSGKEELYTELVYILRFGAHSQECCYDYNFFTLHGVSVLEDLVISLAEGIASMYLELISVDSDMSNEMNNLGLSLCTLSTRALQRLRNEVALNQWLYQNMEAIVSMYEDRLDLRTLQTRTVVEPSNGKDAKFGWLKRFNLRKSRPLAAPFHAAVISYVSIPVKRTKELRALTGWRYYCSLFLESADILMPFIRTLFAKISEAISFFLVCLIGRSLGLIYTGIRQSLRWK</sequence>